<feature type="region of interest" description="Disordered" evidence="1">
    <location>
        <begin position="1"/>
        <end position="134"/>
    </location>
</feature>
<feature type="compositionally biased region" description="Acidic residues" evidence="1">
    <location>
        <begin position="1337"/>
        <end position="1347"/>
    </location>
</feature>
<feature type="compositionally biased region" description="Low complexity" evidence="1">
    <location>
        <begin position="1895"/>
        <end position="1911"/>
    </location>
</feature>
<feature type="compositionally biased region" description="Low complexity" evidence="1">
    <location>
        <begin position="1170"/>
        <end position="1201"/>
    </location>
</feature>
<feature type="compositionally biased region" description="Basic and acidic residues" evidence="1">
    <location>
        <begin position="340"/>
        <end position="357"/>
    </location>
</feature>
<dbReference type="CDD" id="cd06758">
    <property type="entry name" value="PDZ2_PDZD2-like"/>
    <property type="match status" value="1"/>
</dbReference>
<feature type="region of interest" description="Disordered" evidence="1">
    <location>
        <begin position="1442"/>
        <end position="1478"/>
    </location>
</feature>
<feature type="domain" description="PDZ" evidence="2">
    <location>
        <begin position="451"/>
        <end position="537"/>
    </location>
</feature>
<dbReference type="PROSITE" id="PS50106">
    <property type="entry name" value="PDZ"/>
    <property type="match status" value="6"/>
</dbReference>
<dbReference type="Proteomes" id="UP000694402">
    <property type="component" value="Unassembled WGS sequence"/>
</dbReference>
<feature type="region of interest" description="Disordered" evidence="1">
    <location>
        <begin position="1578"/>
        <end position="1912"/>
    </location>
</feature>
<feature type="compositionally biased region" description="Basic and acidic residues" evidence="1">
    <location>
        <begin position="71"/>
        <end position="84"/>
    </location>
</feature>
<dbReference type="Gene3D" id="2.30.42.10">
    <property type="match status" value="6"/>
</dbReference>
<feature type="region of interest" description="Disordered" evidence="1">
    <location>
        <begin position="932"/>
        <end position="977"/>
    </location>
</feature>
<feature type="region of interest" description="Disordered" evidence="1">
    <location>
        <begin position="1230"/>
        <end position="1267"/>
    </location>
</feature>
<feature type="compositionally biased region" description="Low complexity" evidence="1">
    <location>
        <begin position="540"/>
        <end position="567"/>
    </location>
</feature>
<dbReference type="PANTHER" id="PTHR11324">
    <property type="entry name" value="IL16-RELATED"/>
    <property type="match status" value="1"/>
</dbReference>
<feature type="compositionally biased region" description="Polar residues" evidence="1">
    <location>
        <begin position="1450"/>
        <end position="1465"/>
    </location>
</feature>
<feature type="compositionally biased region" description="Basic and acidic residues" evidence="1">
    <location>
        <begin position="2477"/>
        <end position="2492"/>
    </location>
</feature>
<keyword evidence="4" id="KW-1185">Reference proteome</keyword>
<feature type="domain" description="PDZ" evidence="2">
    <location>
        <begin position="2391"/>
        <end position="2475"/>
    </location>
</feature>
<dbReference type="SUPFAM" id="SSF50156">
    <property type="entry name" value="PDZ domain-like"/>
    <property type="match status" value="6"/>
</dbReference>
<dbReference type="Ensembl" id="ENSOTST00005022485.2">
    <property type="protein sequence ID" value="ENSOTSP00005020682.2"/>
    <property type="gene ID" value="ENSOTSG00005010011.2"/>
</dbReference>
<evidence type="ECO:0000313" key="4">
    <source>
        <dbReference type="Proteomes" id="UP000694402"/>
    </source>
</evidence>
<proteinExistence type="predicted"/>
<feature type="compositionally biased region" description="Acidic residues" evidence="1">
    <location>
        <begin position="1370"/>
        <end position="1380"/>
    </location>
</feature>
<feature type="compositionally biased region" description="Polar residues" evidence="1">
    <location>
        <begin position="31"/>
        <end position="57"/>
    </location>
</feature>
<evidence type="ECO:0000256" key="1">
    <source>
        <dbReference type="SAM" id="MobiDB-lite"/>
    </source>
</evidence>
<feature type="region of interest" description="Disordered" evidence="1">
    <location>
        <begin position="2477"/>
        <end position="2504"/>
    </location>
</feature>
<feature type="region of interest" description="Disordered" evidence="1">
    <location>
        <begin position="540"/>
        <end position="592"/>
    </location>
</feature>
<dbReference type="Pfam" id="PF00595">
    <property type="entry name" value="PDZ"/>
    <property type="match status" value="5"/>
</dbReference>
<feature type="region of interest" description="Disordered" evidence="1">
    <location>
        <begin position="1316"/>
        <end position="1380"/>
    </location>
</feature>
<dbReference type="CDD" id="cd06760">
    <property type="entry name" value="PDZ4_PDZD2-PDZ2_hPro-IL-16-like"/>
    <property type="match status" value="1"/>
</dbReference>
<dbReference type="AlphaFoldDB" id="A0A8C8D483"/>
<feature type="region of interest" description="Disordered" evidence="1">
    <location>
        <begin position="990"/>
        <end position="1035"/>
    </location>
</feature>
<feature type="region of interest" description="Disordered" evidence="1">
    <location>
        <begin position="331"/>
        <end position="409"/>
    </location>
</feature>
<feature type="domain" description="PDZ" evidence="2">
    <location>
        <begin position="596"/>
        <end position="670"/>
    </location>
</feature>
<dbReference type="CDD" id="cd06759">
    <property type="entry name" value="PDZ3_PDZD2-PDZ1_hPro-IL-16-like"/>
    <property type="match status" value="1"/>
</dbReference>
<dbReference type="GeneTree" id="ENSGT00940000157749"/>
<protein>
    <recommendedName>
        <fullName evidence="2">PDZ domain-containing protein</fullName>
    </recommendedName>
</protein>
<feature type="region of interest" description="Disordered" evidence="1">
    <location>
        <begin position="1164"/>
        <end position="1205"/>
    </location>
</feature>
<dbReference type="InterPro" id="IPR036034">
    <property type="entry name" value="PDZ_sf"/>
</dbReference>
<dbReference type="PANTHER" id="PTHR11324:SF16">
    <property type="entry name" value="PDZ DOMAIN-CONTAINING PROTEIN 2"/>
    <property type="match status" value="1"/>
</dbReference>
<feature type="region of interest" description="Disordered" evidence="1">
    <location>
        <begin position="1493"/>
        <end position="1524"/>
    </location>
</feature>
<reference evidence="3" key="1">
    <citation type="submission" date="2025-08" db="UniProtKB">
        <authorList>
            <consortium name="Ensembl"/>
        </authorList>
    </citation>
    <scope>IDENTIFICATION</scope>
</reference>
<feature type="compositionally biased region" description="Low complexity" evidence="1">
    <location>
        <begin position="295"/>
        <end position="305"/>
    </location>
</feature>
<reference evidence="3" key="2">
    <citation type="submission" date="2025-09" db="UniProtKB">
        <authorList>
            <consortium name="Ensembl"/>
        </authorList>
    </citation>
    <scope>IDENTIFICATION</scope>
</reference>
<feature type="domain" description="PDZ" evidence="2">
    <location>
        <begin position="2528"/>
        <end position="2613"/>
    </location>
</feature>
<dbReference type="FunFam" id="2.30.42.10:FF:000127">
    <property type="entry name" value="Pro-interleukin-16"/>
    <property type="match status" value="1"/>
</dbReference>
<feature type="compositionally biased region" description="Polar residues" evidence="1">
    <location>
        <begin position="1593"/>
        <end position="1620"/>
    </location>
</feature>
<sequence>MLRRIKRKAPLPPCNGNGNATITGGSGGIQDGQNSLHHRSSVSSEPPDSLPTQTGGSKRTRKFGIIARSTFNRDSKDLGPKNESWDDGGGETLENGYRGHRDSAISMDTRVTPPEPSSCTTSMDTPPEEEPREPRTVLPPLAIPHHLQNGGGTATLPNRFHRGLSEHKTESLSSDASCQPREGSRIWTMHMVKGQEGLGIQITGGRGSKRSPHGIIIAHIEEGGATQRDGRLKAGDELLMINGQSLVGLSHSEAVDILRSTAGLVQLVVASREESEVDFQRYPSTSLPDLVSTCASSSSSSASPSDNQENMEPHHRHGVWEDLAAGSLSLSRSRPTTLTDLEKLEDRGRVEGQKETCRSPTSMKFRSRSQGGGSRLESVGEDDELIVENGEAGSDMVEKPTRGGRKHSLPQQLDTVGIRQEYQIVKKSARSLSTFQVESPWRLAQPSIISNIVLMKGQGKGLGFSIVGGQDSARGRMGIFVKTIFPNGAAVADGRLKEGDEILEVNGDSLQGLTHQQAIQTFKQLKKGVVTLTVRTRLRSPSLTPCPTPTLLSRSSSPNSNASGGNPTPVPTTFDEPPETRKGPPGPGPKDRIIMEVTLNKEPGVGLGIGTCCLTLENSPPAIYIHSLAPGSVAKMDGRLSRGDQVLEVDSVSLRHVALSEAYAILSECGPGPVSLIISRHPNPKVSEQEMDDVITRSSHRDSLSMPSKSPSLTVKAKQADGSSLSWTMKRFLEPASRQGSLSSEAELSQYFSQEVTSHSSLSETTAMGSSDDDMLHHRSCNTSIDDTPATQPHGLKDASGVGVEVSVEVRTDDKAPGVPVLNRPVEATQRQPSVCSPGSSSVRSPLLRQRRVICHDDEVSDDEDAVTLPFRQVAGRVTAMGVVADSSIMISASSVELDEESEGPHILLHSNSLESQEGVGFVTSSGAESPFMPIRRSDHHQTPGGGGGSFPTTGPSNLGVRMDPQGPLEPKHSPKLEHKAVTRVKTMLSIEAPPIQPTNQQNQNQRTKGEESPTSPSSQSLAPQPGVASSRSLGRPGCNPNLLCKKGEACSELAGEEPAHCTIDKVVLRRSEEESFGLDLEIRSSPLKVVITGLRLGGAAERESRGRMCVGDEIVSIGDTPTCSSSYHDICELMHNLPVTLALEVKRPMSAVDRLSSLMMSSGSCDVMGPSNGRAPNPGSPSSSSPTNHNPKPTTPINHNHSNDIPVTYIDDVMTRLSSSHVKSALSSNTLKAPSEAQRTETMACKSAVDSKALPENEKSTVQTPPTLPSQFDFSVLDSGKKCCLMPVGKTFLNNYSRNFSSNLTDEGMNALSNRVERPPGASAADSNCNMYDMVGDSDSESEDTVTDNSRGAAGDNKPASRSVGAEPQDTDSDEEEVEICYSEAQRPSTLSQAALTHLTDGPLSPQLHISISGSDGSHSTKETRPFDVALDSAASSSSTVTTTSAASQQNEDCSVVTTQSNPDQKPFPSLSQGLPASGSLSSGAFLAVEAKGSPCQEMPRQSSNDTDSVPTTSPVGPSESGVNRVCDTVITHPIKPGHAPSLSVCSTPIAAASHNIARQSQERSARLRANVSPAAALGKLSNTQSSSSHSTVGEANPSNYSNVWSGASKPLSTSLTTRESQREKVPSSISLTTRDREREKVPSSTSLTTRDSEREKVPSSTSLTTRDREREKVPSSTSLTTRDREREKVPSSTSLTTRDREREKVPSSTSLTTRDREREKVPSSTSLTTRDREREKVPLTSLDLRLVQNNPNSPSLRTSGPKSVNNISTDSPLSSSSSRLRVNDKVQKTSCTAPKMKGLNIKSKTKPQEQLSPKPARAESPLVLRKANNTSPLQSPKLQAKKVGSPLQTRNVDSPLLTRKAAVTSSLKSKQQDRSSSSSSPATPVTDGGQDNPTTTTTPETISQSQSITKMKVEEQRLHKEVEQGILAVAKSKERPEPVLTTQRTFIEVRLSSSSPSSTPTPVLAPKEAVYSNDYSIPHTKNITQHKDQVNGNPVETSLWSGTPATPGSVCNLEKVNNTTSESAVNSIVLESVDGVPLPMSNGPTDISHMNCRITETDETESLKANKSKLKAMERRSFSTDNSVSGDPNPFSVRQRIKSFENLASFDKPVLKCIDIQSFAQSYALTATLKPPLNRRLSGYMSGSVSSIDCRSLRRSFSSCIDNFNALTPLTPMSPQLRKSPSSLTLTNFDLLTQSCSTSEAPLGHIQDKLGDGESPRISPGVVTLTPQTPPVMRSRQARGHANLSRSRLRELRALSMPDLDKLCTDDFSSDPGTNATINTSLEIHPARPTEVVQNQTGCCSPPANPTGVHPTRASRADAGASLDPIQRKTNCQQADIQNWSISLTVVASSPVEQSKLQAVLASVTTKTDVLALLQEAKALSEDKDDTHFVVFSKEEGSGLGFSIAGGMDLEQKSITVHRVFSKGVAGLEGTIQRGDSILSINGSSLEGMSHVEAVSCLHHARLSSQVLVVIRRGKDSEGQMSPRQHDLSHHTGRSYSLGCRENRPETTRSVMGLGVVEVGPDGALRVELLKTSAGLGFSLEGGKASSQGDLPLNVKRVFKGGAAELSRVVDVGDEVLEVNGRSLQGLMHYDAWNIIKAVSEGPVQLVIRKPRTSV</sequence>
<feature type="compositionally biased region" description="Polar residues" evidence="1">
    <location>
        <begin position="1829"/>
        <end position="1839"/>
    </location>
</feature>
<feature type="compositionally biased region" description="Polar residues" evidence="1">
    <location>
        <begin position="1013"/>
        <end position="1033"/>
    </location>
</feature>
<feature type="compositionally biased region" description="Polar residues" evidence="1">
    <location>
        <begin position="1501"/>
        <end position="1517"/>
    </location>
</feature>
<accession>A0A8C8D483</accession>
<feature type="domain" description="PDZ" evidence="2">
    <location>
        <begin position="1066"/>
        <end position="1150"/>
    </location>
</feature>
<feature type="domain" description="PDZ" evidence="2">
    <location>
        <begin position="188"/>
        <end position="273"/>
    </location>
</feature>
<organism evidence="3 4">
    <name type="scientific">Oncorhynchus tshawytscha</name>
    <name type="common">Chinook salmon</name>
    <name type="synonym">Salmo tshawytscha</name>
    <dbReference type="NCBI Taxonomy" id="74940"/>
    <lineage>
        <taxon>Eukaryota</taxon>
        <taxon>Metazoa</taxon>
        <taxon>Chordata</taxon>
        <taxon>Craniata</taxon>
        <taxon>Vertebrata</taxon>
        <taxon>Euteleostomi</taxon>
        <taxon>Actinopterygii</taxon>
        <taxon>Neopterygii</taxon>
        <taxon>Teleostei</taxon>
        <taxon>Protacanthopterygii</taxon>
        <taxon>Salmoniformes</taxon>
        <taxon>Salmonidae</taxon>
        <taxon>Salmoninae</taxon>
        <taxon>Oncorhynchus</taxon>
    </lineage>
</organism>
<feature type="region of interest" description="Disordered" evidence="1">
    <location>
        <begin position="697"/>
        <end position="717"/>
    </location>
</feature>
<feature type="region of interest" description="Disordered" evidence="1">
    <location>
        <begin position="2062"/>
        <end position="2092"/>
    </location>
</feature>
<evidence type="ECO:0000313" key="3">
    <source>
        <dbReference type="Ensembl" id="ENSOTSP00005020682.2"/>
    </source>
</evidence>
<name>A0A8C8D483_ONCTS</name>
<feature type="compositionally biased region" description="Low complexity" evidence="1">
    <location>
        <begin position="1867"/>
        <end position="1882"/>
    </location>
</feature>
<feature type="compositionally biased region" description="Polar residues" evidence="1">
    <location>
        <begin position="1749"/>
        <end position="1769"/>
    </location>
</feature>
<feature type="compositionally biased region" description="Low complexity" evidence="1">
    <location>
        <begin position="1770"/>
        <end position="1780"/>
    </location>
</feature>
<dbReference type="CDD" id="cd06762">
    <property type="entry name" value="PDZ6_PDZD2-PDZ3_hPro-IL-16-like"/>
    <property type="match status" value="1"/>
</dbReference>
<feature type="region of interest" description="Disordered" evidence="1">
    <location>
        <begin position="288"/>
        <end position="314"/>
    </location>
</feature>
<dbReference type="SMART" id="SM00228">
    <property type="entry name" value="PDZ"/>
    <property type="match status" value="6"/>
</dbReference>
<dbReference type="InterPro" id="IPR001478">
    <property type="entry name" value="PDZ"/>
</dbReference>
<evidence type="ECO:0000259" key="2">
    <source>
        <dbReference type="PROSITE" id="PS50106"/>
    </source>
</evidence>
<gene>
    <name evidence="3" type="primary">PDZD2</name>
</gene>
<dbReference type="CDD" id="cd06763">
    <property type="entry name" value="PDZ7_PDZD2-PDZ4_hPro-IL-16-like"/>
    <property type="match status" value="1"/>
</dbReference>